<dbReference type="Pfam" id="PF00400">
    <property type="entry name" value="WD40"/>
    <property type="match status" value="3"/>
</dbReference>
<evidence type="ECO:0000256" key="4">
    <source>
        <dbReference type="SAM" id="Phobius"/>
    </source>
</evidence>
<keyword evidence="4" id="KW-1133">Transmembrane helix</keyword>
<dbReference type="EMBL" id="PTIX01000022">
    <property type="protein sequence ID" value="PPK64090.1"/>
    <property type="molecule type" value="Genomic_DNA"/>
</dbReference>
<evidence type="ECO:0000313" key="6">
    <source>
        <dbReference type="EMBL" id="PPK64090.1"/>
    </source>
</evidence>
<evidence type="ECO:0000313" key="7">
    <source>
        <dbReference type="Proteomes" id="UP000239203"/>
    </source>
</evidence>
<dbReference type="PANTHER" id="PTHR22847:SF637">
    <property type="entry name" value="WD REPEAT DOMAIN 5B"/>
    <property type="match status" value="1"/>
</dbReference>
<dbReference type="OrthoDB" id="88903at2"/>
<dbReference type="PANTHER" id="PTHR22847">
    <property type="entry name" value="WD40 REPEAT PROTEIN"/>
    <property type="match status" value="1"/>
</dbReference>
<dbReference type="Pfam" id="PF07693">
    <property type="entry name" value="KAP_NTPase"/>
    <property type="match status" value="1"/>
</dbReference>
<reference evidence="6 7" key="1">
    <citation type="submission" date="2018-02" db="EMBL/GenBank/DDBJ databases">
        <title>Genomic Encyclopedia of Archaeal and Bacterial Type Strains, Phase II (KMG-II): from individual species to whole genera.</title>
        <authorList>
            <person name="Goeker M."/>
        </authorList>
    </citation>
    <scope>NUCLEOTIDE SEQUENCE [LARGE SCALE GENOMIC DNA]</scope>
    <source>
        <strain evidence="6 7">YU 961-1</strain>
    </source>
</reference>
<dbReference type="SUPFAM" id="SSF52540">
    <property type="entry name" value="P-loop containing nucleoside triphosphate hydrolases"/>
    <property type="match status" value="1"/>
</dbReference>
<feature type="transmembrane region" description="Helical" evidence="4">
    <location>
        <begin position="549"/>
        <end position="572"/>
    </location>
</feature>
<dbReference type="InterPro" id="IPR001680">
    <property type="entry name" value="WD40_rpt"/>
</dbReference>
<feature type="transmembrane region" description="Helical" evidence="4">
    <location>
        <begin position="584"/>
        <end position="606"/>
    </location>
</feature>
<dbReference type="InterPro" id="IPR036322">
    <property type="entry name" value="WD40_repeat_dom_sf"/>
</dbReference>
<dbReference type="InterPro" id="IPR027417">
    <property type="entry name" value="P-loop_NTPase"/>
</dbReference>
<dbReference type="RefSeq" id="WP_104482264.1">
    <property type="nucleotide sequence ID" value="NZ_CP154825.1"/>
</dbReference>
<evidence type="ECO:0000256" key="2">
    <source>
        <dbReference type="ARBA" id="ARBA00022737"/>
    </source>
</evidence>
<organism evidence="6 7">
    <name type="scientific">Actinokineospora auranticolor</name>
    <dbReference type="NCBI Taxonomy" id="155976"/>
    <lineage>
        <taxon>Bacteria</taxon>
        <taxon>Bacillati</taxon>
        <taxon>Actinomycetota</taxon>
        <taxon>Actinomycetes</taxon>
        <taxon>Pseudonocardiales</taxon>
        <taxon>Pseudonocardiaceae</taxon>
        <taxon>Actinokineospora</taxon>
    </lineage>
</organism>
<proteinExistence type="predicted"/>
<keyword evidence="7" id="KW-1185">Reference proteome</keyword>
<dbReference type="AlphaFoldDB" id="A0A2S6GFV4"/>
<evidence type="ECO:0000256" key="1">
    <source>
        <dbReference type="ARBA" id="ARBA00022574"/>
    </source>
</evidence>
<keyword evidence="4" id="KW-0812">Transmembrane</keyword>
<feature type="repeat" description="WD" evidence="3">
    <location>
        <begin position="238"/>
        <end position="278"/>
    </location>
</feature>
<dbReference type="PROSITE" id="PS50082">
    <property type="entry name" value="WD_REPEATS_2"/>
    <property type="match status" value="2"/>
</dbReference>
<dbReference type="PROSITE" id="PS50294">
    <property type="entry name" value="WD_REPEATS_REGION"/>
    <property type="match status" value="1"/>
</dbReference>
<dbReference type="InterPro" id="IPR015943">
    <property type="entry name" value="WD40/YVTN_repeat-like_dom_sf"/>
</dbReference>
<dbReference type="SUPFAM" id="SSF50978">
    <property type="entry name" value="WD40 repeat-like"/>
    <property type="match status" value="1"/>
</dbReference>
<keyword evidence="2" id="KW-0677">Repeat</keyword>
<name>A0A2S6GFV4_9PSEU</name>
<accession>A0A2S6GFV4</accession>
<evidence type="ECO:0000256" key="3">
    <source>
        <dbReference type="PROSITE-ProRule" id="PRU00221"/>
    </source>
</evidence>
<feature type="repeat" description="WD" evidence="3">
    <location>
        <begin position="391"/>
        <end position="425"/>
    </location>
</feature>
<dbReference type="Gene3D" id="2.130.10.10">
    <property type="entry name" value="YVTN repeat-like/Quinoprotein amine dehydrogenase"/>
    <property type="match status" value="2"/>
</dbReference>
<dbReference type="SMART" id="SM00320">
    <property type="entry name" value="WD40"/>
    <property type="match status" value="5"/>
</dbReference>
<gene>
    <name evidence="6" type="ORF">CLV40_12281</name>
</gene>
<keyword evidence="4" id="KW-0472">Membrane</keyword>
<dbReference type="InterPro" id="IPR011646">
    <property type="entry name" value="KAP_P-loop"/>
</dbReference>
<dbReference type="Proteomes" id="UP000239203">
    <property type="component" value="Unassembled WGS sequence"/>
</dbReference>
<feature type="domain" description="KAP NTPase" evidence="5">
    <location>
        <begin position="462"/>
        <end position="831"/>
    </location>
</feature>
<comment type="caution">
    <text evidence="6">The sequence shown here is derived from an EMBL/GenBank/DDBJ whole genome shotgun (WGS) entry which is preliminary data.</text>
</comment>
<evidence type="ECO:0000259" key="5">
    <source>
        <dbReference type="Pfam" id="PF07693"/>
    </source>
</evidence>
<sequence length="917" mass="98959">MAAAEPPKRIYISHGLSGAGVLAPLRSALLGAGYEVLEDSATPSGNLEAALRAMMANADGAVVIVTPGSLRSLATARELSELRGRALPGFPVVALLGEDIELADVRSASHSWLTQVVVLPANEVGAAIAALDVAFEPAKAPRVLAESSYSATRAHLVGAPVTSVAIGALEGQVAVFAGAEDGEIHGWQVEGPLHHRTTGSVGAVWSIAVDPDRPEVLYSGGQDGSVRQCVLPDAPKALYQHDGIVNAVAVKSGGQVASGGDDNQVVLWSPGDSKPVRALSDDFVTAIAFAGKHDVLFLSDRTLRAWRPNEVLALATPATPTAIARSGTTVVVGHDDGTVETRDQRTWHALTSWRFEAPVESVAIAGRSVAVGDERGTVWLWETDTNHIHRLTGHTGAVRGVALGELYGDLFVASGSEDGEVRIWSRPQTDHVEWVGDAPADEDWLQRKPLARVVAQRLRRVDEREPGSSFLVHIDAPWGAGKSTLLGFLRKDLDQDFTTVPFDAWREAGVGPAWWALLTSLRTAVRKQRKWPGRVWLRITESLARLRRVGAPVVLAFTVLLAVAGGVLWWFTDFKGATEIVKTITGGLVGLSTLWAGALVASRFLLWDSARGARLFEQSNTNPMLEVDRHFGWLMARSKRPVVFLIDDLDRCKENYVVELLDSVQTLIRDTGPPNIHFIVSADGAWLRVAYEQAYERFSTQVAEPGRPLGYLFLDKFFQLRVPLPAADRPQREGFLRRLLRGASGVDAAVRAEEQRVRASLNQTVTEDDVVSALSSASPEVRGLVAEDALRRLSSPEAVAATEHSLQRFAGLLPANPRAMKRFVNTYSALRAVRTLEGSAVPVETLALWTILETRWPGLAEHLRRCPDAVEKVGANPEDVPEELRAVFSEPGVVALVGSQRWGALGAAEIRACVGNP</sequence>
<protein>
    <submittedName>
        <fullName evidence="6">WD domain G-beta repeat uncharacterized protein</fullName>
    </submittedName>
</protein>
<keyword evidence="1 3" id="KW-0853">WD repeat</keyword>